<dbReference type="Proteomes" id="UP000324611">
    <property type="component" value="Unassembled WGS sequence"/>
</dbReference>
<proteinExistence type="predicted"/>
<dbReference type="InterPro" id="IPR017549">
    <property type="entry name" value="APMV_L690"/>
</dbReference>
<reference evidence="1 2" key="1">
    <citation type="submission" date="2019-09" db="EMBL/GenBank/DDBJ databases">
        <title>Chitinophaga ginsengihumi sp. nov., isolated from soil of ginseng rhizosphere.</title>
        <authorList>
            <person name="Lee J."/>
        </authorList>
    </citation>
    <scope>NUCLEOTIDE SEQUENCE [LARGE SCALE GENOMIC DNA]</scope>
    <source>
        <strain evidence="1 2">BN140078</strain>
    </source>
</reference>
<sequence length="396" mass="42337">MHSLLCGLDRIHATGNCVFIQKLKRTATMKKKLTIFARPAFRTGMAMLSLAFAASCHKDDHNQDPMPQPARNDYQQVNLVSDRPGFNAAVIDTNLVNAWGISSSPAGTIWVSSAFKGLSTLYRGGDTVLAPVTIPLAGPGLPPFPGIGVVTGQVFNDDSTNFIFQVDKITAKSRFIFVTITGSVAAWAAGPTAVTVVDNSATAVYTGVTIAKDAGAAYLYAANSLSGKIDVFDKNFHAVTSKPFLDPQMPTGFTPFNIKLINDMLFVAYAKPIPGGAEKLVGSGYVDIFKTDGTLVKRFASKDSLNAPWGLALANATFSGGKETILVGNFGDGRINMYDLNGGFLGQLKSGQQPLEVDGLWALEANMPKQDPNRIYFAAGPEKETHGLFGYLVRKP</sequence>
<accession>A0A5B2VIA2</accession>
<dbReference type="InterPro" id="IPR011042">
    <property type="entry name" value="6-blade_b-propeller_TolB-like"/>
</dbReference>
<dbReference type="Gene3D" id="2.120.10.30">
    <property type="entry name" value="TolB, C-terminal domain"/>
    <property type="match status" value="1"/>
</dbReference>
<evidence type="ECO:0000313" key="2">
    <source>
        <dbReference type="Proteomes" id="UP000324611"/>
    </source>
</evidence>
<reference evidence="1 2" key="2">
    <citation type="submission" date="2019-09" db="EMBL/GenBank/DDBJ databases">
        <authorList>
            <person name="Jin C."/>
        </authorList>
    </citation>
    <scope>NUCLEOTIDE SEQUENCE [LARGE SCALE GENOMIC DNA]</scope>
    <source>
        <strain evidence="1 2">BN140078</strain>
    </source>
</reference>
<dbReference type="EMBL" id="VUOC01000004">
    <property type="protein sequence ID" value="KAA2238645.1"/>
    <property type="molecule type" value="Genomic_DNA"/>
</dbReference>
<keyword evidence="2" id="KW-1185">Reference proteome</keyword>
<comment type="caution">
    <text evidence="1">The sequence shown here is derived from an EMBL/GenBank/DDBJ whole genome shotgun (WGS) entry which is preliminary data.</text>
</comment>
<name>A0A5B2VIA2_9BACT</name>
<dbReference type="SUPFAM" id="SSF75011">
    <property type="entry name" value="3-carboxy-cis,cis-mucoante lactonizing enzyme"/>
    <property type="match status" value="1"/>
</dbReference>
<organism evidence="1 2">
    <name type="scientific">Chitinophaga agrisoli</name>
    <dbReference type="NCBI Taxonomy" id="2607653"/>
    <lineage>
        <taxon>Bacteria</taxon>
        <taxon>Pseudomonadati</taxon>
        <taxon>Bacteroidota</taxon>
        <taxon>Chitinophagia</taxon>
        <taxon>Chitinophagales</taxon>
        <taxon>Chitinophagaceae</taxon>
        <taxon>Chitinophaga</taxon>
    </lineage>
</organism>
<evidence type="ECO:0000313" key="1">
    <source>
        <dbReference type="EMBL" id="KAA2238645.1"/>
    </source>
</evidence>
<gene>
    <name evidence="1" type="ORF">F0L74_20705</name>
</gene>
<dbReference type="NCBIfam" id="TIGR03118">
    <property type="entry name" value="PEPCTERM_chp_1"/>
    <property type="match status" value="1"/>
</dbReference>
<dbReference type="AlphaFoldDB" id="A0A5B2VIA2"/>
<protein>
    <submittedName>
        <fullName evidence="1">TIGR03118 family protein</fullName>
    </submittedName>
</protein>